<name>A0A0D0ABJ7_9AGAM</name>
<feature type="compositionally biased region" description="Basic and acidic residues" evidence="10">
    <location>
        <begin position="708"/>
        <end position="718"/>
    </location>
</feature>
<evidence type="ECO:0000256" key="10">
    <source>
        <dbReference type="SAM" id="MobiDB-lite"/>
    </source>
</evidence>
<feature type="compositionally biased region" description="Polar residues" evidence="10">
    <location>
        <begin position="242"/>
        <end position="258"/>
    </location>
</feature>
<dbReference type="InterPro" id="IPR055410">
    <property type="entry name" value="Beta-prop_CAF1B_HIR1"/>
</dbReference>
<evidence type="ECO:0000256" key="6">
    <source>
        <dbReference type="ARBA" id="ARBA00022853"/>
    </source>
</evidence>
<dbReference type="PROSITE" id="PS50294">
    <property type="entry name" value="WD_REPEATS_REGION"/>
    <property type="match status" value="1"/>
</dbReference>
<dbReference type="STRING" id="765257.A0A0D0ABJ7"/>
<evidence type="ECO:0000256" key="1">
    <source>
        <dbReference type="ARBA" id="ARBA00004123"/>
    </source>
</evidence>
<evidence type="ECO:0000256" key="7">
    <source>
        <dbReference type="ARBA" id="ARBA00023204"/>
    </source>
</evidence>
<feature type="domain" description="CAF1B/HIR1 beta-propeller" evidence="11">
    <location>
        <begin position="556"/>
        <end position="628"/>
    </location>
</feature>
<dbReference type="EMBL" id="KN833689">
    <property type="protein sequence ID" value="KIK29393.1"/>
    <property type="molecule type" value="Genomic_DNA"/>
</dbReference>
<dbReference type="InterPro" id="IPR015943">
    <property type="entry name" value="WD40/YVTN_repeat-like_dom_sf"/>
</dbReference>
<keyword evidence="5" id="KW-0227">DNA damage</keyword>
<dbReference type="Proteomes" id="UP000054018">
    <property type="component" value="Unassembled WGS sequence"/>
</dbReference>
<feature type="repeat" description="WD" evidence="9">
    <location>
        <begin position="193"/>
        <end position="234"/>
    </location>
</feature>
<evidence type="ECO:0000256" key="9">
    <source>
        <dbReference type="PROSITE-ProRule" id="PRU00221"/>
    </source>
</evidence>
<gene>
    <name evidence="12" type="ORF">PISMIDRAFT_479966</name>
</gene>
<dbReference type="InterPro" id="IPR001680">
    <property type="entry name" value="WD40_rpt"/>
</dbReference>
<proteinExistence type="inferred from homology"/>
<dbReference type="HOGENOM" id="CLU_010127_3_0_1"/>
<evidence type="ECO:0000259" key="11">
    <source>
        <dbReference type="Pfam" id="PF24105"/>
    </source>
</evidence>
<keyword evidence="13" id="KW-1185">Reference proteome</keyword>
<evidence type="ECO:0000256" key="3">
    <source>
        <dbReference type="ARBA" id="ARBA00022574"/>
    </source>
</evidence>
<evidence type="ECO:0000313" key="12">
    <source>
        <dbReference type="EMBL" id="KIK29393.1"/>
    </source>
</evidence>
<dbReference type="GO" id="GO:0006334">
    <property type="term" value="P:nucleosome assembly"/>
    <property type="evidence" value="ECO:0007669"/>
    <property type="project" value="TreeGrafter"/>
</dbReference>
<feature type="compositionally biased region" description="Low complexity" evidence="10">
    <location>
        <begin position="298"/>
        <end position="307"/>
    </location>
</feature>
<keyword evidence="4" id="KW-0677">Repeat</keyword>
<keyword evidence="8" id="KW-0539">Nucleus</keyword>
<dbReference type="InterPro" id="IPR036322">
    <property type="entry name" value="WD40_repeat_dom_sf"/>
</dbReference>
<comment type="subcellular location">
    <subcellularLocation>
        <location evidence="1">Nucleus</location>
    </subcellularLocation>
</comment>
<dbReference type="PROSITE" id="PS50082">
    <property type="entry name" value="WD_REPEATS_2"/>
    <property type="match status" value="2"/>
</dbReference>
<dbReference type="Gene3D" id="2.130.10.10">
    <property type="entry name" value="YVTN repeat-like/Quinoprotein amine dehydrogenase"/>
    <property type="match status" value="2"/>
</dbReference>
<dbReference type="GO" id="GO:0005634">
    <property type="term" value="C:nucleus"/>
    <property type="evidence" value="ECO:0007669"/>
    <property type="project" value="UniProtKB-SubCell"/>
</dbReference>
<reference evidence="13" key="2">
    <citation type="submission" date="2015-01" db="EMBL/GenBank/DDBJ databases">
        <title>Evolutionary Origins and Diversification of the Mycorrhizal Mutualists.</title>
        <authorList>
            <consortium name="DOE Joint Genome Institute"/>
            <consortium name="Mycorrhizal Genomics Consortium"/>
            <person name="Kohler A."/>
            <person name="Kuo A."/>
            <person name="Nagy L.G."/>
            <person name="Floudas D."/>
            <person name="Copeland A."/>
            <person name="Barry K.W."/>
            <person name="Cichocki N."/>
            <person name="Veneault-Fourrey C."/>
            <person name="LaButti K."/>
            <person name="Lindquist E.A."/>
            <person name="Lipzen A."/>
            <person name="Lundell T."/>
            <person name="Morin E."/>
            <person name="Murat C."/>
            <person name="Riley R."/>
            <person name="Ohm R."/>
            <person name="Sun H."/>
            <person name="Tunlid A."/>
            <person name="Henrissat B."/>
            <person name="Grigoriev I.V."/>
            <person name="Hibbett D.S."/>
            <person name="Martin F."/>
        </authorList>
    </citation>
    <scope>NUCLEOTIDE SEQUENCE [LARGE SCALE GENOMIC DNA]</scope>
    <source>
        <strain evidence="13">441</strain>
    </source>
</reference>
<keyword evidence="6" id="KW-0156">Chromatin regulator</keyword>
<comment type="similarity">
    <text evidence="2">Belongs to the WD repeat HIR1 family.</text>
</comment>
<dbReference type="PANTHER" id="PTHR15271">
    <property type="entry name" value="CHROMATIN ASSEMBLY FACTOR 1 SUBUNIT B"/>
    <property type="match status" value="1"/>
</dbReference>
<evidence type="ECO:0000256" key="2">
    <source>
        <dbReference type="ARBA" id="ARBA00007306"/>
    </source>
</evidence>
<feature type="region of interest" description="Disordered" evidence="10">
    <location>
        <begin position="239"/>
        <end position="350"/>
    </location>
</feature>
<sequence>MRYRTLEIRWHDSKPISTCDFQPVPFKKARPSQEKNFASQSYRLATGGEDNHVRIWMVHPNILPPTLAESEDAAVTRPPRIEYLATLSRHTAPVNVARWSPNGELIASAGDDGMIIIWVQSSTPPPTTYSGDLSSEDLQYEKEFWKPRTTFRCTTMQVYDLTWSPTGEYILAGSTDNCARVFTAADGKCIHEIAEHNHYVQGVAWDPLNEYIATQSSDRSMHVYRVSTRQGSFEVHAVGKNTRLSYSHTRTPSSQSRGKSIRRESASDVESVTTASGDHKEDALFSASQGNYAPPTPATSVASTPSAMFPPPNVERPSSRRSSFSGSNAPCSPSHLSRYGRSPSPMPPLPAIRALPSPAWSTIKLYGDEGFTNFFRRLTFSPDGGLLLTPAGQFEDPSFPPESKKAEETPKKRTSRTSDTTCESSSPNSASSVFIYSRANFARPPIAQLPGHKKASVAVRFSPILYELRSGVNGSEGIGEAKTINLEKEKEGKTTVNISGKDNDARPLRVEDCLSAAPAATLLTDAQSTVPPTVPLNQLTLSQPSKPLATIAPAAQSTASVFALPYRMLYAVLTMDTIAIHDTQQSGPICLLTKLHYDEFTDITWSPDGQCLILSSRDGYCTIIIFDDILPAHPTQQSTLQLQSIAQHNFVPLTVSSTPSSSSSALPTIAVPTVPAKRTESPATNLPSLDSFQVNVPPPSSPAAGGPVEKKSDSEQPPKKKRRLALTRVGDIET</sequence>
<dbReference type="Pfam" id="PF24105">
    <property type="entry name" value="Beta-prop_CAF1B_HIR1"/>
    <property type="match status" value="2"/>
</dbReference>
<keyword evidence="3 9" id="KW-0853">WD repeat</keyword>
<dbReference type="OrthoDB" id="71227at2759"/>
<accession>A0A0D0ABJ7</accession>
<evidence type="ECO:0000256" key="4">
    <source>
        <dbReference type="ARBA" id="ARBA00022737"/>
    </source>
</evidence>
<dbReference type="AlphaFoldDB" id="A0A0D0ABJ7"/>
<dbReference type="GO" id="GO:0006281">
    <property type="term" value="P:DNA repair"/>
    <property type="evidence" value="ECO:0007669"/>
    <property type="project" value="UniProtKB-KW"/>
</dbReference>
<dbReference type="PANTHER" id="PTHR15271:SF4">
    <property type="entry name" value="CHROMATIN ASSEMBLY FACTOR 1 SUBUNIT B"/>
    <property type="match status" value="1"/>
</dbReference>
<reference evidence="12 13" key="1">
    <citation type="submission" date="2014-04" db="EMBL/GenBank/DDBJ databases">
        <authorList>
            <consortium name="DOE Joint Genome Institute"/>
            <person name="Kuo A."/>
            <person name="Kohler A."/>
            <person name="Costa M.D."/>
            <person name="Nagy L.G."/>
            <person name="Floudas D."/>
            <person name="Copeland A."/>
            <person name="Barry K.W."/>
            <person name="Cichocki N."/>
            <person name="Veneault-Fourrey C."/>
            <person name="LaButti K."/>
            <person name="Lindquist E.A."/>
            <person name="Lipzen A."/>
            <person name="Lundell T."/>
            <person name="Morin E."/>
            <person name="Murat C."/>
            <person name="Sun H."/>
            <person name="Tunlid A."/>
            <person name="Henrissat B."/>
            <person name="Grigoriev I.V."/>
            <person name="Hibbett D.S."/>
            <person name="Martin F."/>
            <person name="Nordberg H.P."/>
            <person name="Cantor M.N."/>
            <person name="Hua S.X."/>
        </authorList>
    </citation>
    <scope>NUCLEOTIDE SEQUENCE [LARGE SCALE GENOMIC DNA]</scope>
    <source>
        <strain evidence="12 13">441</strain>
    </source>
</reference>
<feature type="compositionally biased region" description="Polar residues" evidence="10">
    <location>
        <begin position="681"/>
        <end position="694"/>
    </location>
</feature>
<evidence type="ECO:0000256" key="5">
    <source>
        <dbReference type="ARBA" id="ARBA00022763"/>
    </source>
</evidence>
<feature type="compositionally biased region" description="Polar residues" evidence="10">
    <location>
        <begin position="417"/>
        <end position="429"/>
    </location>
</feature>
<feature type="domain" description="CAF1B/HIR1 beta-propeller" evidence="11">
    <location>
        <begin position="1"/>
        <end position="237"/>
    </location>
</feature>
<feature type="compositionally biased region" description="Basic and acidic residues" evidence="10">
    <location>
        <begin position="402"/>
        <end position="411"/>
    </location>
</feature>
<feature type="region of interest" description="Disordered" evidence="10">
    <location>
        <begin position="676"/>
        <end position="734"/>
    </location>
</feature>
<dbReference type="SMART" id="SM00320">
    <property type="entry name" value="WD40"/>
    <property type="match status" value="5"/>
</dbReference>
<dbReference type="SUPFAM" id="SSF50978">
    <property type="entry name" value="WD40 repeat-like"/>
    <property type="match status" value="1"/>
</dbReference>
<feature type="region of interest" description="Disordered" evidence="10">
    <location>
        <begin position="389"/>
        <end position="429"/>
    </location>
</feature>
<evidence type="ECO:0000256" key="8">
    <source>
        <dbReference type="ARBA" id="ARBA00023242"/>
    </source>
</evidence>
<dbReference type="GO" id="GO:0006335">
    <property type="term" value="P:DNA replication-dependent chromatin assembly"/>
    <property type="evidence" value="ECO:0007669"/>
    <property type="project" value="InterPro"/>
</dbReference>
<keyword evidence="7" id="KW-0234">DNA repair</keyword>
<dbReference type="InterPro" id="IPR045145">
    <property type="entry name" value="PTHR15271"/>
</dbReference>
<dbReference type="GO" id="GO:0033186">
    <property type="term" value="C:CAF-1 complex"/>
    <property type="evidence" value="ECO:0007669"/>
    <property type="project" value="TreeGrafter"/>
</dbReference>
<feature type="repeat" description="WD" evidence="9">
    <location>
        <begin position="87"/>
        <end position="118"/>
    </location>
</feature>
<evidence type="ECO:0000313" key="13">
    <source>
        <dbReference type="Proteomes" id="UP000054018"/>
    </source>
</evidence>
<organism evidence="12 13">
    <name type="scientific">Pisolithus microcarpus 441</name>
    <dbReference type="NCBI Taxonomy" id="765257"/>
    <lineage>
        <taxon>Eukaryota</taxon>
        <taxon>Fungi</taxon>
        <taxon>Dikarya</taxon>
        <taxon>Basidiomycota</taxon>
        <taxon>Agaricomycotina</taxon>
        <taxon>Agaricomycetes</taxon>
        <taxon>Agaricomycetidae</taxon>
        <taxon>Boletales</taxon>
        <taxon>Sclerodermatineae</taxon>
        <taxon>Pisolithaceae</taxon>
        <taxon>Pisolithus</taxon>
    </lineage>
</organism>
<protein>
    <recommendedName>
        <fullName evidence="11">CAF1B/HIR1 beta-propeller domain-containing protein</fullName>
    </recommendedName>
</protein>